<keyword evidence="14" id="KW-1185">Reference proteome</keyword>
<dbReference type="InterPro" id="IPR001611">
    <property type="entry name" value="Leu-rich_rpt"/>
</dbReference>
<dbReference type="SUPFAM" id="SSF52058">
    <property type="entry name" value="L domain-like"/>
    <property type="match status" value="1"/>
</dbReference>
<evidence type="ECO:0000256" key="3">
    <source>
        <dbReference type="ARBA" id="ARBA00022475"/>
    </source>
</evidence>
<evidence type="ECO:0000259" key="12">
    <source>
        <dbReference type="Pfam" id="PF08263"/>
    </source>
</evidence>
<evidence type="ECO:0000256" key="7">
    <source>
        <dbReference type="ARBA" id="ARBA00022989"/>
    </source>
</evidence>
<keyword evidence="6" id="KW-0677">Repeat</keyword>
<evidence type="ECO:0000256" key="11">
    <source>
        <dbReference type="SAM" id="Phobius"/>
    </source>
</evidence>
<keyword evidence="5 11" id="KW-0812">Transmembrane</keyword>
<evidence type="ECO:0000313" key="14">
    <source>
        <dbReference type="Proteomes" id="UP000306102"/>
    </source>
</evidence>
<evidence type="ECO:0000256" key="9">
    <source>
        <dbReference type="ARBA" id="ARBA00023170"/>
    </source>
</evidence>
<comment type="subcellular location">
    <subcellularLocation>
        <location evidence="1">Cell membrane</location>
        <topology evidence="1">Single-pass type I membrane protein</topology>
    </subcellularLocation>
</comment>
<dbReference type="InterPro" id="IPR032675">
    <property type="entry name" value="LRR_dom_sf"/>
</dbReference>
<sequence>MTLDFNGNNLVGQIPKSLANCTKLEVLNLGYNNISDNFPCFLKSSSHLRVLNLRSNSFQGVVQCGGDQFNSWPRLQIIDLALNYITGSLPKNSFLHWKAMMVDEGNGQSKLDHLRYEFLNLNHFYYQDTVTVTMKGQQWELVKTLTIFKSIDFSNNSFEGEIPNTVGGLKYLYVLNLSYNALTGDIPLSLGNLAQLGSLDLSWNKLSGSIPEQLASLTFLSFLNLSYNQLVGRIPIGTQIQTFSDTSFEGNIGLCGLPLNTSCSDVQMPAGLLPLTPDEDGDLDFEPGIYISVAVGFVVGLGSFIGALPLLSQCVKDQKSLLLQLKNNLKFNFSVPVRFVNWTQSNNCCDWKRVTCNQGGHVTGLDLNSESIPSSLPLLPFYFVDGQHCFARNGSRFSNE</sequence>
<proteinExistence type="inferred from homology"/>
<feature type="domain" description="Leucine-rich repeat-containing N-terminal plant-type" evidence="12">
    <location>
        <begin position="316"/>
        <end position="357"/>
    </location>
</feature>
<evidence type="ECO:0000256" key="6">
    <source>
        <dbReference type="ARBA" id="ARBA00022737"/>
    </source>
</evidence>
<evidence type="ECO:0000256" key="2">
    <source>
        <dbReference type="ARBA" id="ARBA00009592"/>
    </source>
</evidence>
<protein>
    <recommendedName>
        <fullName evidence="12">Leucine-rich repeat-containing N-terminal plant-type domain-containing protein</fullName>
    </recommendedName>
</protein>
<dbReference type="GO" id="GO:0005886">
    <property type="term" value="C:plasma membrane"/>
    <property type="evidence" value="ECO:0007669"/>
    <property type="project" value="UniProtKB-SubCell"/>
</dbReference>
<dbReference type="AlphaFoldDB" id="A0A4S4EGL9"/>
<feature type="transmembrane region" description="Helical" evidence="11">
    <location>
        <begin position="289"/>
        <end position="311"/>
    </location>
</feature>
<dbReference type="Gene3D" id="3.80.10.10">
    <property type="entry name" value="Ribonuclease Inhibitor"/>
    <property type="match status" value="2"/>
</dbReference>
<dbReference type="EMBL" id="SDRB02004624">
    <property type="protein sequence ID" value="THG15599.1"/>
    <property type="molecule type" value="Genomic_DNA"/>
</dbReference>
<evidence type="ECO:0000256" key="10">
    <source>
        <dbReference type="ARBA" id="ARBA00023180"/>
    </source>
</evidence>
<dbReference type="InterPro" id="IPR013210">
    <property type="entry name" value="LRR_N_plant-typ"/>
</dbReference>
<dbReference type="Pfam" id="PF00560">
    <property type="entry name" value="LRR_1"/>
    <property type="match status" value="1"/>
</dbReference>
<gene>
    <name evidence="13" type="ORF">TEA_009147</name>
</gene>
<dbReference type="Proteomes" id="UP000306102">
    <property type="component" value="Unassembled WGS sequence"/>
</dbReference>
<accession>A0A4S4EGL9</accession>
<name>A0A4S4EGL9_CAMSN</name>
<keyword evidence="10" id="KW-0325">Glycoprotein</keyword>
<evidence type="ECO:0000313" key="13">
    <source>
        <dbReference type="EMBL" id="THG15599.1"/>
    </source>
</evidence>
<organism evidence="13 14">
    <name type="scientific">Camellia sinensis var. sinensis</name>
    <name type="common">China tea</name>
    <dbReference type="NCBI Taxonomy" id="542762"/>
    <lineage>
        <taxon>Eukaryota</taxon>
        <taxon>Viridiplantae</taxon>
        <taxon>Streptophyta</taxon>
        <taxon>Embryophyta</taxon>
        <taxon>Tracheophyta</taxon>
        <taxon>Spermatophyta</taxon>
        <taxon>Magnoliopsida</taxon>
        <taxon>eudicotyledons</taxon>
        <taxon>Gunneridae</taxon>
        <taxon>Pentapetalae</taxon>
        <taxon>asterids</taxon>
        <taxon>Ericales</taxon>
        <taxon>Theaceae</taxon>
        <taxon>Camellia</taxon>
    </lineage>
</organism>
<keyword evidence="7 11" id="KW-1133">Transmembrane helix</keyword>
<evidence type="ECO:0000256" key="1">
    <source>
        <dbReference type="ARBA" id="ARBA00004251"/>
    </source>
</evidence>
<dbReference type="Pfam" id="PF13855">
    <property type="entry name" value="LRR_8"/>
    <property type="match status" value="1"/>
</dbReference>
<reference evidence="13 14" key="1">
    <citation type="journal article" date="2018" name="Proc. Natl. Acad. Sci. U.S.A.">
        <title>Draft genome sequence of Camellia sinensis var. sinensis provides insights into the evolution of the tea genome and tea quality.</title>
        <authorList>
            <person name="Wei C."/>
            <person name="Yang H."/>
            <person name="Wang S."/>
            <person name="Zhao J."/>
            <person name="Liu C."/>
            <person name="Gao L."/>
            <person name="Xia E."/>
            <person name="Lu Y."/>
            <person name="Tai Y."/>
            <person name="She G."/>
            <person name="Sun J."/>
            <person name="Cao H."/>
            <person name="Tong W."/>
            <person name="Gao Q."/>
            <person name="Li Y."/>
            <person name="Deng W."/>
            <person name="Jiang X."/>
            <person name="Wang W."/>
            <person name="Chen Q."/>
            <person name="Zhang S."/>
            <person name="Li H."/>
            <person name="Wu J."/>
            <person name="Wang P."/>
            <person name="Li P."/>
            <person name="Shi C."/>
            <person name="Zheng F."/>
            <person name="Jian J."/>
            <person name="Huang B."/>
            <person name="Shan D."/>
            <person name="Shi M."/>
            <person name="Fang C."/>
            <person name="Yue Y."/>
            <person name="Li F."/>
            <person name="Li D."/>
            <person name="Wei S."/>
            <person name="Han B."/>
            <person name="Jiang C."/>
            <person name="Yin Y."/>
            <person name="Xia T."/>
            <person name="Zhang Z."/>
            <person name="Bennetzen J.L."/>
            <person name="Zhao S."/>
            <person name="Wan X."/>
        </authorList>
    </citation>
    <scope>NUCLEOTIDE SEQUENCE [LARGE SCALE GENOMIC DNA]</scope>
    <source>
        <strain evidence="14">cv. Shuchazao</strain>
        <tissue evidence="13">Leaf</tissue>
    </source>
</reference>
<evidence type="ECO:0000256" key="4">
    <source>
        <dbReference type="ARBA" id="ARBA00022614"/>
    </source>
</evidence>
<keyword evidence="4" id="KW-0433">Leucine-rich repeat</keyword>
<dbReference type="PANTHER" id="PTHR27004">
    <property type="entry name" value="RECEPTOR-LIKE PROTEIN 12 ISOFORM X1"/>
    <property type="match status" value="1"/>
</dbReference>
<dbReference type="PANTHER" id="PTHR27004:SF463">
    <property type="entry name" value="RECEPTOR-LIKE PROTEIN 12"/>
    <property type="match status" value="1"/>
</dbReference>
<dbReference type="STRING" id="542762.A0A4S4EGL9"/>
<keyword evidence="9" id="KW-0675">Receptor</keyword>
<dbReference type="Pfam" id="PF08263">
    <property type="entry name" value="LRRNT_2"/>
    <property type="match status" value="1"/>
</dbReference>
<evidence type="ECO:0000256" key="8">
    <source>
        <dbReference type="ARBA" id="ARBA00023136"/>
    </source>
</evidence>
<dbReference type="Pfam" id="PF13516">
    <property type="entry name" value="LRR_6"/>
    <property type="match status" value="1"/>
</dbReference>
<comment type="caution">
    <text evidence="13">The sequence shown here is derived from an EMBL/GenBank/DDBJ whole genome shotgun (WGS) entry which is preliminary data.</text>
</comment>
<keyword evidence="3" id="KW-1003">Cell membrane</keyword>
<evidence type="ECO:0000256" key="5">
    <source>
        <dbReference type="ARBA" id="ARBA00022692"/>
    </source>
</evidence>
<dbReference type="FunFam" id="3.80.10.10:FF:000111">
    <property type="entry name" value="LRR receptor-like serine/threonine-protein kinase ERECTA"/>
    <property type="match status" value="1"/>
</dbReference>
<comment type="similarity">
    <text evidence="2">Belongs to the RLP family.</text>
</comment>
<keyword evidence="8 11" id="KW-0472">Membrane</keyword>